<reference evidence="1" key="1">
    <citation type="submission" date="2021-06" db="EMBL/GenBank/DDBJ databases">
        <title>Parelaphostrongylus tenuis whole genome reference sequence.</title>
        <authorList>
            <person name="Garwood T.J."/>
            <person name="Larsen P.A."/>
            <person name="Fountain-Jones N.M."/>
            <person name="Garbe J.R."/>
            <person name="Macchietto M.G."/>
            <person name="Kania S.A."/>
            <person name="Gerhold R.W."/>
            <person name="Richards J.E."/>
            <person name="Wolf T.M."/>
        </authorList>
    </citation>
    <scope>NUCLEOTIDE SEQUENCE</scope>
    <source>
        <strain evidence="1">MNPRO001-30</strain>
        <tissue evidence="1">Meninges</tissue>
    </source>
</reference>
<dbReference type="PANTHER" id="PTHR13170:SF16">
    <property type="entry name" value="PROTEIN O-GLCNACASE"/>
    <property type="match status" value="1"/>
</dbReference>
<dbReference type="EMBL" id="JAHQIW010002017">
    <property type="protein sequence ID" value="KAJ1354324.1"/>
    <property type="molecule type" value="Genomic_DNA"/>
</dbReference>
<organism evidence="1 2">
    <name type="scientific">Parelaphostrongylus tenuis</name>
    <name type="common">Meningeal worm</name>
    <dbReference type="NCBI Taxonomy" id="148309"/>
    <lineage>
        <taxon>Eukaryota</taxon>
        <taxon>Metazoa</taxon>
        <taxon>Ecdysozoa</taxon>
        <taxon>Nematoda</taxon>
        <taxon>Chromadorea</taxon>
        <taxon>Rhabditida</taxon>
        <taxon>Rhabditina</taxon>
        <taxon>Rhabditomorpha</taxon>
        <taxon>Strongyloidea</taxon>
        <taxon>Metastrongylidae</taxon>
        <taxon>Parelaphostrongylus</taxon>
    </lineage>
</organism>
<comment type="caution">
    <text evidence="1">The sequence shown here is derived from an EMBL/GenBank/DDBJ whole genome shotgun (WGS) entry which is preliminary data.</text>
</comment>
<sequence length="147" mass="16931">METSLATLKKEEELADVVDNNIDSLDCVMTDLDLTYVADSDQISMLVDMFYLPFECGRRACELLEQFLWLYENALMMNETKLIEGVIDIAQDEWLRKFDDLDASIHVINDFFKSVVDCPNKPLVSELIRTFGMPTAAVLYFLVWRDG</sequence>
<dbReference type="InterPro" id="IPR051822">
    <property type="entry name" value="Glycosyl_Hydrolase_84"/>
</dbReference>
<protein>
    <submittedName>
        <fullName evidence="1">Uncharacterized protein</fullName>
    </submittedName>
</protein>
<dbReference type="Proteomes" id="UP001196413">
    <property type="component" value="Unassembled WGS sequence"/>
</dbReference>
<dbReference type="AlphaFoldDB" id="A0AAD5QLW6"/>
<name>A0AAD5QLW6_PARTN</name>
<gene>
    <name evidence="1" type="ORF">KIN20_011222</name>
</gene>
<dbReference type="GO" id="GO:0016231">
    <property type="term" value="F:beta-N-acetylglucosaminidase activity"/>
    <property type="evidence" value="ECO:0007669"/>
    <property type="project" value="TreeGrafter"/>
</dbReference>
<dbReference type="Gene3D" id="1.20.58.240">
    <property type="entry name" value="STAT, domain 1"/>
    <property type="match status" value="1"/>
</dbReference>
<keyword evidence="2" id="KW-1185">Reference proteome</keyword>
<evidence type="ECO:0000313" key="2">
    <source>
        <dbReference type="Proteomes" id="UP001196413"/>
    </source>
</evidence>
<evidence type="ECO:0000313" key="1">
    <source>
        <dbReference type="EMBL" id="KAJ1354324.1"/>
    </source>
</evidence>
<dbReference type="GO" id="GO:0009100">
    <property type="term" value="P:glycoprotein metabolic process"/>
    <property type="evidence" value="ECO:0007669"/>
    <property type="project" value="TreeGrafter"/>
</dbReference>
<accession>A0AAD5QLW6</accession>
<dbReference type="PANTHER" id="PTHR13170">
    <property type="entry name" value="O-GLCNACASE"/>
    <property type="match status" value="1"/>
</dbReference>
<proteinExistence type="predicted"/>